<dbReference type="InterPro" id="IPR051452">
    <property type="entry name" value="Diverse_Oxidoreductases"/>
</dbReference>
<dbReference type="EMBL" id="QLTK01000023">
    <property type="protein sequence ID" value="RAS22614.1"/>
    <property type="molecule type" value="Genomic_DNA"/>
</dbReference>
<evidence type="ECO:0000256" key="4">
    <source>
        <dbReference type="ARBA" id="ARBA00023004"/>
    </source>
</evidence>
<accession>A0A329BU13</accession>
<feature type="domain" description="2Fe-2S ferredoxin-type" evidence="6">
    <location>
        <begin position="1"/>
        <end position="76"/>
    </location>
</feature>
<keyword evidence="5" id="KW-0411">Iron-sulfur</keyword>
<keyword evidence="4" id="KW-0408">Iron</keyword>
<organism evidence="7 8">
    <name type="scientific">Paraburkholderia bryophila</name>
    <dbReference type="NCBI Taxonomy" id="420952"/>
    <lineage>
        <taxon>Bacteria</taxon>
        <taxon>Pseudomonadati</taxon>
        <taxon>Pseudomonadota</taxon>
        <taxon>Betaproteobacteria</taxon>
        <taxon>Burkholderiales</taxon>
        <taxon>Burkholderiaceae</taxon>
        <taxon>Paraburkholderia</taxon>
    </lineage>
</organism>
<dbReference type="SUPFAM" id="SSF54292">
    <property type="entry name" value="2Fe-2S ferredoxin-like"/>
    <property type="match status" value="1"/>
</dbReference>
<comment type="caution">
    <text evidence="7">The sequence shown here is derived from an EMBL/GenBank/DDBJ whole genome shotgun (WGS) entry which is preliminary data.</text>
</comment>
<dbReference type="STRING" id="1169143.GCA_000383275_03370"/>
<proteinExistence type="predicted"/>
<dbReference type="RefSeq" id="WP_111934286.1">
    <property type="nucleotide sequence ID" value="NZ_CADFFP010000011.1"/>
</dbReference>
<evidence type="ECO:0000256" key="2">
    <source>
        <dbReference type="ARBA" id="ARBA00022723"/>
    </source>
</evidence>
<dbReference type="OrthoDB" id="9179439at2"/>
<dbReference type="InterPro" id="IPR036010">
    <property type="entry name" value="2Fe-2S_ferredoxin-like_sf"/>
</dbReference>
<dbReference type="AlphaFoldDB" id="A0A329BU13"/>
<dbReference type="InterPro" id="IPR036884">
    <property type="entry name" value="2Fe-2S-bd_dom_sf"/>
</dbReference>
<dbReference type="PROSITE" id="PS51085">
    <property type="entry name" value="2FE2S_FER_2"/>
    <property type="match status" value="1"/>
</dbReference>
<dbReference type="GO" id="GO:0051537">
    <property type="term" value="F:2 iron, 2 sulfur cluster binding"/>
    <property type="evidence" value="ECO:0007669"/>
    <property type="project" value="UniProtKB-KW"/>
</dbReference>
<keyword evidence="3" id="KW-0560">Oxidoreductase</keyword>
<dbReference type="InterPro" id="IPR012675">
    <property type="entry name" value="Beta-grasp_dom_sf"/>
</dbReference>
<evidence type="ECO:0000256" key="5">
    <source>
        <dbReference type="ARBA" id="ARBA00023014"/>
    </source>
</evidence>
<name>A0A329BU13_9BURK</name>
<dbReference type="PANTHER" id="PTHR44379:SF6">
    <property type="entry name" value="BLR6046 PROTEIN"/>
    <property type="match status" value="1"/>
</dbReference>
<evidence type="ECO:0000256" key="3">
    <source>
        <dbReference type="ARBA" id="ARBA00023002"/>
    </source>
</evidence>
<dbReference type="Pfam" id="PF01799">
    <property type="entry name" value="Fer2_2"/>
    <property type="match status" value="1"/>
</dbReference>
<keyword evidence="2" id="KW-0479">Metal-binding</keyword>
<dbReference type="PANTHER" id="PTHR44379">
    <property type="entry name" value="OXIDOREDUCTASE WITH IRON-SULFUR SUBUNIT"/>
    <property type="match status" value="1"/>
</dbReference>
<keyword evidence="1" id="KW-0001">2Fe-2S</keyword>
<evidence type="ECO:0000313" key="8">
    <source>
        <dbReference type="Proteomes" id="UP000248918"/>
    </source>
</evidence>
<protein>
    <submittedName>
        <fullName evidence="7">Aerobic-type carbon monoxide dehydrogenase small subunit (CoxS/CutS family)</fullName>
    </submittedName>
</protein>
<dbReference type="Pfam" id="PF00111">
    <property type="entry name" value="Fer2"/>
    <property type="match status" value="1"/>
</dbReference>
<dbReference type="InterPro" id="IPR001041">
    <property type="entry name" value="2Fe-2S_ferredoxin-type"/>
</dbReference>
<dbReference type="Proteomes" id="UP000248918">
    <property type="component" value="Unassembled WGS sequence"/>
</dbReference>
<gene>
    <name evidence="7" type="ORF">BX591_12379</name>
</gene>
<evidence type="ECO:0000259" key="6">
    <source>
        <dbReference type="PROSITE" id="PS51085"/>
    </source>
</evidence>
<dbReference type="InterPro" id="IPR006058">
    <property type="entry name" value="2Fe2S_fd_BS"/>
</dbReference>
<dbReference type="InterPro" id="IPR002888">
    <property type="entry name" value="2Fe-2S-bd"/>
</dbReference>
<dbReference type="SUPFAM" id="SSF47741">
    <property type="entry name" value="CO dehydrogenase ISP C-domain like"/>
    <property type="match status" value="1"/>
</dbReference>
<dbReference type="PROSITE" id="PS00197">
    <property type="entry name" value="2FE2S_FER_1"/>
    <property type="match status" value="1"/>
</dbReference>
<dbReference type="GO" id="GO:0016491">
    <property type="term" value="F:oxidoreductase activity"/>
    <property type="evidence" value="ECO:0007669"/>
    <property type="project" value="UniProtKB-KW"/>
</dbReference>
<sequence length="172" mass="18078">MINLTVNGVQHTLDIDPSTPLLYALRNDLHLHGAKFGCGLGQCGACTVIVGDKAAFSCLIPVSAIGTRAVRTIESLGTAEHPGPLQKAFIDHQAAQCGYCIAGMIMRAQALLDRNPRPTEGELLDHMEPNLCRCGTHTRILAAIREVAHLPVPDTAAASAATYGAMARGGAQ</sequence>
<dbReference type="CDD" id="cd00207">
    <property type="entry name" value="fer2"/>
    <property type="match status" value="1"/>
</dbReference>
<reference evidence="7 8" key="1">
    <citation type="submission" date="2018-06" db="EMBL/GenBank/DDBJ databases">
        <title>Genomic Encyclopedia of Type Strains, Phase III (KMG-III): the genomes of soil and plant-associated and newly described type strains.</title>
        <authorList>
            <person name="Whitman W."/>
        </authorList>
    </citation>
    <scope>NUCLEOTIDE SEQUENCE [LARGE SCALE GENOMIC DNA]</scope>
    <source>
        <strain evidence="7 8">LMG 23644</strain>
    </source>
</reference>
<evidence type="ECO:0000313" key="7">
    <source>
        <dbReference type="EMBL" id="RAS22614.1"/>
    </source>
</evidence>
<dbReference type="Gene3D" id="3.10.20.30">
    <property type="match status" value="1"/>
</dbReference>
<dbReference type="Gene3D" id="1.10.150.120">
    <property type="entry name" value="[2Fe-2S]-binding domain"/>
    <property type="match status" value="1"/>
</dbReference>
<dbReference type="GO" id="GO:0046872">
    <property type="term" value="F:metal ion binding"/>
    <property type="evidence" value="ECO:0007669"/>
    <property type="project" value="UniProtKB-KW"/>
</dbReference>
<evidence type="ECO:0000256" key="1">
    <source>
        <dbReference type="ARBA" id="ARBA00022714"/>
    </source>
</evidence>